<dbReference type="InterPro" id="IPR036412">
    <property type="entry name" value="HAD-like_sf"/>
</dbReference>
<dbReference type="CDD" id="cd07516">
    <property type="entry name" value="HAD_Pase"/>
    <property type="match status" value="1"/>
</dbReference>
<evidence type="ECO:0000313" key="2">
    <source>
        <dbReference type="Proteomes" id="UP000043763"/>
    </source>
</evidence>
<dbReference type="PANTHER" id="PTHR10000">
    <property type="entry name" value="PHOSPHOSERINE PHOSPHATASE"/>
    <property type="match status" value="1"/>
</dbReference>
<keyword evidence="1" id="KW-0378">Hydrolase</keyword>
<proteinExistence type="predicted"/>
<reference evidence="2" key="1">
    <citation type="submission" date="2015-04" db="EMBL/GenBank/DDBJ databases">
        <authorList>
            <person name="Mushtaq Mamoona"/>
        </authorList>
    </citation>
    <scope>NUCLEOTIDE SEQUENCE [LARGE SCALE GENOMIC DNA]</scope>
    <source>
        <strain evidence="2">AN4859/03</strain>
    </source>
</reference>
<sequence>MIKSDIKLIATDLDGTFFNSNTSISDYNKDVFQFLMKNGVEIILATGRSLSGMKLYKDILGNDNYSIIFNGAAIIDNEGNFIYDKVIDSDTSKSIISIYNKYNVYLHVYRQNMHIASEPDFYLKRYIEKEKVNNISIGLENIENFEFNKMVFIGDREELERLQNDIRSNFNVHTCFSHTNFLEVLGPGINKGSALEWICTQKGINRNEVIAFGDNYNDIEMIEYAGVGVAMENAEEALKKKADYICLTNDEDGVGKFLKKYMKF</sequence>
<dbReference type="PROSITE" id="PS01229">
    <property type="entry name" value="COF_2"/>
    <property type="match status" value="1"/>
</dbReference>
<dbReference type="SUPFAM" id="SSF56784">
    <property type="entry name" value="HAD-like"/>
    <property type="match status" value="1"/>
</dbReference>
<dbReference type="OrthoDB" id="9781413at2"/>
<evidence type="ECO:0000313" key="1">
    <source>
        <dbReference type="EMBL" id="CRF31649.1"/>
    </source>
</evidence>
<dbReference type="NCBIfam" id="TIGR00099">
    <property type="entry name" value="Cof-subfamily"/>
    <property type="match status" value="1"/>
</dbReference>
<dbReference type="InterPro" id="IPR000150">
    <property type="entry name" value="Cof"/>
</dbReference>
<keyword evidence="2" id="KW-1185">Reference proteome</keyword>
<dbReference type="GO" id="GO:0016791">
    <property type="term" value="F:phosphatase activity"/>
    <property type="evidence" value="ECO:0007669"/>
    <property type="project" value="TreeGrafter"/>
</dbReference>
<dbReference type="InterPro" id="IPR023214">
    <property type="entry name" value="HAD_sf"/>
</dbReference>
<dbReference type="AlphaFoldDB" id="A0A0G4K401"/>
<gene>
    <name evidence="1" type="ORF">BRSU_0283</name>
</gene>
<organism evidence="1 2">
    <name type="scientific">Brachyspira suanatina</name>
    <dbReference type="NCBI Taxonomy" id="381802"/>
    <lineage>
        <taxon>Bacteria</taxon>
        <taxon>Pseudomonadati</taxon>
        <taxon>Spirochaetota</taxon>
        <taxon>Spirochaetia</taxon>
        <taxon>Brachyspirales</taxon>
        <taxon>Brachyspiraceae</taxon>
        <taxon>Brachyspira</taxon>
    </lineage>
</organism>
<name>A0A0G4K401_9SPIR</name>
<accession>A0A0G4K401</accession>
<dbReference type="GO" id="GO:0005829">
    <property type="term" value="C:cytosol"/>
    <property type="evidence" value="ECO:0007669"/>
    <property type="project" value="TreeGrafter"/>
</dbReference>
<dbReference type="EMBL" id="CVLB01000001">
    <property type="protein sequence ID" value="CRF31649.1"/>
    <property type="molecule type" value="Genomic_DNA"/>
</dbReference>
<dbReference type="SFLD" id="SFLDG01144">
    <property type="entry name" value="C2.B.4:_PGP_Like"/>
    <property type="match status" value="1"/>
</dbReference>
<dbReference type="Gene3D" id="3.30.1240.10">
    <property type="match status" value="1"/>
</dbReference>
<dbReference type="Pfam" id="PF08282">
    <property type="entry name" value="Hydrolase_3"/>
    <property type="match status" value="1"/>
</dbReference>
<dbReference type="RefSeq" id="WP_048593433.1">
    <property type="nucleotide sequence ID" value="NZ_CVLB01000001.1"/>
</dbReference>
<dbReference type="Proteomes" id="UP000043763">
    <property type="component" value="Unassembled WGS sequence"/>
</dbReference>
<dbReference type="PANTHER" id="PTHR10000:SF8">
    <property type="entry name" value="HAD SUPERFAMILY HYDROLASE-LIKE, TYPE 3"/>
    <property type="match status" value="1"/>
</dbReference>
<dbReference type="GO" id="GO:0000287">
    <property type="term" value="F:magnesium ion binding"/>
    <property type="evidence" value="ECO:0007669"/>
    <property type="project" value="TreeGrafter"/>
</dbReference>
<dbReference type="Gene3D" id="3.40.50.1000">
    <property type="entry name" value="HAD superfamily/HAD-like"/>
    <property type="match status" value="1"/>
</dbReference>
<dbReference type="SFLD" id="SFLDS00003">
    <property type="entry name" value="Haloacid_Dehalogenase"/>
    <property type="match status" value="1"/>
</dbReference>
<dbReference type="SFLD" id="SFLDG01140">
    <property type="entry name" value="C2.B:_Phosphomannomutase_and_P"/>
    <property type="match status" value="1"/>
</dbReference>
<dbReference type="InterPro" id="IPR006379">
    <property type="entry name" value="HAD-SF_hydro_IIB"/>
</dbReference>
<protein>
    <submittedName>
        <fullName evidence="1">Hydrolase</fullName>
    </submittedName>
</protein>
<dbReference type="NCBIfam" id="TIGR01484">
    <property type="entry name" value="HAD-SF-IIB"/>
    <property type="match status" value="1"/>
</dbReference>